<dbReference type="Pfam" id="PF00700">
    <property type="entry name" value="Flagellin_C"/>
    <property type="match status" value="1"/>
</dbReference>
<reference evidence="6 7" key="2">
    <citation type="journal article" date="2011" name="J. Bacteriol.">
        <title>Complete genome sequence of strain HTCC2503T of Parvularcula bermudensis, the type species of the order "Parvularculales" in the class Alphaproteobacteria.</title>
        <authorList>
            <person name="Oh H.M."/>
            <person name="Kang I."/>
            <person name="Vergin K.L."/>
            <person name="Kang D."/>
            <person name="Rhee K.H."/>
            <person name="Giovannoni S.J."/>
            <person name="Cho J.C."/>
        </authorList>
    </citation>
    <scope>NUCLEOTIDE SEQUENCE [LARGE SCALE GENOMIC DNA]</scope>
    <source>
        <strain evidence="7">ATCC BAA-594 / HTCC2503 / KCTC 12087</strain>
    </source>
</reference>
<dbReference type="AlphaFoldDB" id="E0TH58"/>
<dbReference type="Gene3D" id="1.20.1330.10">
    <property type="entry name" value="f41 fragment of flagellin, N-terminal domain"/>
    <property type="match status" value="2"/>
</dbReference>
<keyword evidence="6" id="KW-0969">Cilium</keyword>
<dbReference type="GO" id="GO:0005576">
    <property type="term" value="C:extracellular region"/>
    <property type="evidence" value="ECO:0007669"/>
    <property type="project" value="UniProtKB-SubCell"/>
</dbReference>
<dbReference type="PRINTS" id="PR00207">
    <property type="entry name" value="FLAGELLIN"/>
</dbReference>
<evidence type="ECO:0000256" key="3">
    <source>
        <dbReference type="RuleBase" id="RU362073"/>
    </source>
</evidence>
<evidence type="ECO:0000256" key="2">
    <source>
        <dbReference type="ARBA" id="ARBA00023143"/>
    </source>
</evidence>
<dbReference type="PANTHER" id="PTHR42792">
    <property type="entry name" value="FLAGELLIN"/>
    <property type="match status" value="1"/>
</dbReference>
<feature type="domain" description="Flagellin N-terminal" evidence="4">
    <location>
        <begin position="4"/>
        <end position="137"/>
    </location>
</feature>
<dbReference type="OrthoDB" id="8328560at2"/>
<dbReference type="EMBL" id="CP002156">
    <property type="protein sequence ID" value="ADM09642.1"/>
    <property type="molecule type" value="Genomic_DNA"/>
</dbReference>
<evidence type="ECO:0000313" key="6">
    <source>
        <dbReference type="EMBL" id="ADM09642.1"/>
    </source>
</evidence>
<comment type="subcellular location">
    <subcellularLocation>
        <location evidence="3">Secreted</location>
    </subcellularLocation>
    <subcellularLocation>
        <location evidence="3">Bacterial flagellum</location>
    </subcellularLocation>
</comment>
<dbReference type="Pfam" id="PF00669">
    <property type="entry name" value="Flagellin_N"/>
    <property type="match status" value="1"/>
</dbReference>
<keyword evidence="3" id="KW-0964">Secreted</keyword>
<keyword evidence="6" id="KW-0282">Flagellum</keyword>
<dbReference type="STRING" id="314260.PB2503_07934"/>
<dbReference type="RefSeq" id="WP_013300616.1">
    <property type="nucleotide sequence ID" value="NC_014414.1"/>
</dbReference>
<accession>E0TH58</accession>
<keyword evidence="6" id="KW-0966">Cell projection</keyword>
<dbReference type="KEGG" id="pbr:PB2503_07934"/>
<dbReference type="GO" id="GO:0009288">
    <property type="term" value="C:bacterial-type flagellum"/>
    <property type="evidence" value="ECO:0007669"/>
    <property type="project" value="UniProtKB-SubCell"/>
</dbReference>
<protein>
    <recommendedName>
        <fullName evidence="3">Flagellin</fullName>
    </recommendedName>
</protein>
<gene>
    <name evidence="6" type="ordered locus">PB2503_07934</name>
</gene>
<evidence type="ECO:0000259" key="4">
    <source>
        <dbReference type="Pfam" id="PF00669"/>
    </source>
</evidence>
<dbReference type="InterPro" id="IPR001492">
    <property type="entry name" value="Flagellin"/>
</dbReference>
<feature type="domain" description="Flagellin C-terminal" evidence="5">
    <location>
        <begin position="597"/>
        <end position="680"/>
    </location>
</feature>
<dbReference type="SUPFAM" id="SSF64518">
    <property type="entry name" value="Phase 1 flagellin"/>
    <property type="match status" value="1"/>
</dbReference>
<keyword evidence="7" id="KW-1185">Reference proteome</keyword>
<dbReference type="eggNOG" id="COG1344">
    <property type="taxonomic scope" value="Bacteria"/>
</dbReference>
<dbReference type="GO" id="GO:0005198">
    <property type="term" value="F:structural molecule activity"/>
    <property type="evidence" value="ECO:0007669"/>
    <property type="project" value="UniProtKB-UniRule"/>
</dbReference>
<dbReference type="InterPro" id="IPR001029">
    <property type="entry name" value="Flagellin_N"/>
</dbReference>
<dbReference type="HOGENOM" id="CLU_403781_0_0_5"/>
<comment type="function">
    <text evidence="3">Flagellin is the subunit protein which polymerizes to form the filaments of bacterial flagella.</text>
</comment>
<evidence type="ECO:0000259" key="5">
    <source>
        <dbReference type="Pfam" id="PF00700"/>
    </source>
</evidence>
<name>E0TH58_PARBH</name>
<dbReference type="InterPro" id="IPR046358">
    <property type="entry name" value="Flagellin_C"/>
</dbReference>
<proteinExistence type="inferred from homology"/>
<comment type="similarity">
    <text evidence="1 3">Belongs to the bacterial flagellin family.</text>
</comment>
<organism evidence="6 7">
    <name type="scientific">Parvularcula bermudensis (strain ATCC BAA-594 / HTCC2503 / KCTC 12087)</name>
    <dbReference type="NCBI Taxonomy" id="314260"/>
    <lineage>
        <taxon>Bacteria</taxon>
        <taxon>Pseudomonadati</taxon>
        <taxon>Pseudomonadota</taxon>
        <taxon>Alphaproteobacteria</taxon>
        <taxon>Parvularculales</taxon>
        <taxon>Parvularculaceae</taxon>
        <taxon>Parvularcula</taxon>
    </lineage>
</organism>
<dbReference type="PANTHER" id="PTHR42792:SF2">
    <property type="entry name" value="FLAGELLIN"/>
    <property type="match status" value="1"/>
</dbReference>
<reference evidence="7" key="1">
    <citation type="submission" date="2010-08" db="EMBL/GenBank/DDBJ databases">
        <title>Genome sequence of Parvularcula bermudensis HTCC2503.</title>
        <authorList>
            <person name="Kang D.-M."/>
            <person name="Oh H.-M."/>
            <person name="Cho J.-C."/>
        </authorList>
    </citation>
    <scope>NUCLEOTIDE SEQUENCE [LARGE SCALE GENOMIC DNA]</scope>
    <source>
        <strain evidence="7">ATCC BAA-594 / HTCC2503 / KCTC 12087</strain>
    </source>
</reference>
<dbReference type="Proteomes" id="UP000001302">
    <property type="component" value="Chromosome"/>
</dbReference>
<keyword evidence="2 3" id="KW-0975">Bacterial flagellum</keyword>
<sequence length="681" mass="69646">MSSINFNASASVALRSLQETNRMLETTQQLVSTGKRINSAKDNAAIWSISTIMQADVSSFKSITDSLNLGASTVGVASSASETVVDLLQDMKALIVSAQEENVDRNKIQSDIDALRNQITSTVNSAQFNGLNLLNNSQGTVDILASLNRSSTGNVAPTRITINGQDLTDTQGTSGGSITAGTASTVVAGRRVDESGFTGASNVTDSLRAGGDGTLDLRLTTGVADDLRYFVELDGGARSFWTNTAASGTSVSGIATALEAAAKGALNASTVGTDKIDGEADLEFDATTSGYDAEQGIVGRLTNSSGADVSAQVYTYSASDNNSGTARDAGTTLTGGTDLGTGDEGLTFADVTTGVSAGDVVVFTYNVGDDGNTTDSTIQFAVKANSSGVVTKEAQAEAFTAAFNQLSTDGDLAADDLAGATATNNEDGTVTITDTGNTNSLEFAASNSDEYLVYEQVTTGIDGEIETGSKVIQDADTRVGAVSEYSFEGLTTALAGAGNLYQITIGDSSSSSNTIEYRAKSTDTVSDVLEELATRATGINADIDVTFSGRKLVITNNSTSAVNFEYDVTSGAAGGGLEFLANLDVRTAAGASEALGDIDDMINTATAAASAFGSAARRVDIQMNFLTDLISSLEAGVSALTDADLTAAAADLQALQVQQQLGLQALAIANASPQALLALFQ</sequence>
<evidence type="ECO:0000313" key="7">
    <source>
        <dbReference type="Proteomes" id="UP000001302"/>
    </source>
</evidence>
<evidence type="ECO:0000256" key="1">
    <source>
        <dbReference type="ARBA" id="ARBA00005709"/>
    </source>
</evidence>